<keyword evidence="1" id="KW-0812">Transmembrane</keyword>
<feature type="transmembrane region" description="Helical" evidence="1">
    <location>
        <begin position="133"/>
        <end position="156"/>
    </location>
</feature>
<evidence type="ECO:0000313" key="4">
    <source>
        <dbReference type="Proteomes" id="UP000054742"/>
    </source>
</evidence>
<dbReference type="InterPro" id="IPR011642">
    <property type="entry name" value="Gate_dom"/>
</dbReference>
<dbReference type="Proteomes" id="UP000054742">
    <property type="component" value="Unassembled WGS sequence"/>
</dbReference>
<feature type="transmembrane region" description="Helical" evidence="1">
    <location>
        <begin position="6"/>
        <end position="24"/>
    </location>
</feature>
<dbReference type="EMBL" id="LNXV01000002">
    <property type="protein sequence ID" value="KTC87104.1"/>
    <property type="molecule type" value="Genomic_DNA"/>
</dbReference>
<evidence type="ECO:0000313" key="3">
    <source>
        <dbReference type="EMBL" id="KTC87104.1"/>
    </source>
</evidence>
<feature type="transmembrane region" description="Helical" evidence="1">
    <location>
        <begin position="36"/>
        <end position="58"/>
    </location>
</feature>
<protein>
    <submittedName>
        <fullName evidence="3">Spore maturation protein A</fullName>
    </submittedName>
</protein>
<feature type="transmembrane region" description="Helical" evidence="1">
    <location>
        <begin position="88"/>
        <end position="112"/>
    </location>
</feature>
<accession>A0A0W0SUS9</accession>
<name>A0A0W0SUS9_9GAMM</name>
<evidence type="ECO:0000256" key="1">
    <source>
        <dbReference type="SAM" id="Phobius"/>
    </source>
</evidence>
<dbReference type="OrthoDB" id="9805623at2"/>
<organism evidence="3 4">
    <name type="scientific">Legionella brunensis</name>
    <dbReference type="NCBI Taxonomy" id="29422"/>
    <lineage>
        <taxon>Bacteria</taxon>
        <taxon>Pseudomonadati</taxon>
        <taxon>Pseudomonadota</taxon>
        <taxon>Gammaproteobacteria</taxon>
        <taxon>Legionellales</taxon>
        <taxon>Legionellaceae</taxon>
        <taxon>Legionella</taxon>
    </lineage>
</organism>
<dbReference type="PATRIC" id="fig|29422.6.peg.56"/>
<feature type="transmembrane region" description="Helical" evidence="1">
    <location>
        <begin position="162"/>
        <end position="184"/>
    </location>
</feature>
<feature type="domain" description="Nucleoside transporter/FeoB GTPase Gate" evidence="2">
    <location>
        <begin position="42"/>
        <end position="151"/>
    </location>
</feature>
<dbReference type="AlphaFoldDB" id="A0A0W0SUS9"/>
<keyword evidence="1" id="KW-1133">Transmembrane helix</keyword>
<dbReference type="STRING" id="29422.Lbru_0055"/>
<gene>
    <name evidence="3" type="ORF">Lbru_0055</name>
</gene>
<proteinExistence type="predicted"/>
<comment type="caution">
    <text evidence="3">The sequence shown here is derived from an EMBL/GenBank/DDBJ whole genome shotgun (WGS) entry which is preliminary data.</text>
</comment>
<sequence>MLNAIWLSMVFLSVIVGLIQGRLDQVVHAVTDSAKLGFEVALGLTGIMTLWLGIMGIASESGLVNRFARNLRPIMRPLFPDVPTDHPAMGAMILNIAANMLGLANAATPFGLQAMKELQSLNKNAQQASDAMCTFLAINTSSVQLIPATAIAFLAANGSLHPSSIIVSSLGATTISTIVAIVAVKQLAKLPGYRIKGQITNE</sequence>
<keyword evidence="4" id="KW-1185">Reference proteome</keyword>
<keyword evidence="1" id="KW-0472">Membrane</keyword>
<evidence type="ECO:0000259" key="2">
    <source>
        <dbReference type="Pfam" id="PF07670"/>
    </source>
</evidence>
<dbReference type="RefSeq" id="WP_058440179.1">
    <property type="nucleotide sequence ID" value="NZ_CAAAHU010000030.1"/>
</dbReference>
<dbReference type="Pfam" id="PF07670">
    <property type="entry name" value="Gate"/>
    <property type="match status" value="1"/>
</dbReference>
<reference evidence="3 4" key="1">
    <citation type="submission" date="2015-11" db="EMBL/GenBank/DDBJ databases">
        <title>Genomic analysis of 38 Legionella species identifies large and diverse effector repertoires.</title>
        <authorList>
            <person name="Burstein D."/>
            <person name="Amaro F."/>
            <person name="Zusman T."/>
            <person name="Lifshitz Z."/>
            <person name="Cohen O."/>
            <person name="Gilbert J.A."/>
            <person name="Pupko T."/>
            <person name="Shuman H.A."/>
            <person name="Segal G."/>
        </authorList>
    </citation>
    <scope>NUCLEOTIDE SEQUENCE [LARGE SCALE GENOMIC DNA]</scope>
    <source>
        <strain evidence="3 4">ATCC 43878</strain>
    </source>
</reference>